<protein>
    <submittedName>
        <fullName evidence="4">Histidine kinase</fullName>
    </submittedName>
</protein>
<evidence type="ECO:0000259" key="2">
    <source>
        <dbReference type="PROSITE" id="PS50883"/>
    </source>
</evidence>
<evidence type="ECO:0000313" key="5">
    <source>
        <dbReference type="Proteomes" id="UP000297014"/>
    </source>
</evidence>
<dbReference type="Pfam" id="PF00563">
    <property type="entry name" value="EAL"/>
    <property type="match status" value="1"/>
</dbReference>
<dbReference type="InterPro" id="IPR035919">
    <property type="entry name" value="EAL_sf"/>
</dbReference>
<dbReference type="PROSITE" id="PS50883">
    <property type="entry name" value="EAL"/>
    <property type="match status" value="1"/>
</dbReference>
<dbReference type="Pfam" id="PF00990">
    <property type="entry name" value="GGDEF"/>
    <property type="match status" value="1"/>
</dbReference>
<dbReference type="CDD" id="cd01948">
    <property type="entry name" value="EAL"/>
    <property type="match status" value="1"/>
</dbReference>
<keyword evidence="4" id="KW-0808">Transferase</keyword>
<dbReference type="PROSITE" id="PS50887">
    <property type="entry name" value="GGDEF"/>
    <property type="match status" value="1"/>
</dbReference>
<dbReference type="PANTHER" id="PTHR44757">
    <property type="entry name" value="DIGUANYLATE CYCLASE DGCP"/>
    <property type="match status" value="1"/>
</dbReference>
<dbReference type="InterPro" id="IPR029787">
    <property type="entry name" value="Nucleotide_cyclase"/>
</dbReference>
<dbReference type="PANTHER" id="PTHR44757:SF2">
    <property type="entry name" value="BIOFILM ARCHITECTURE MAINTENANCE PROTEIN MBAA"/>
    <property type="match status" value="1"/>
</dbReference>
<dbReference type="OrthoDB" id="9759607at2"/>
<comment type="caution">
    <text evidence="4">The sequence shown here is derived from an EMBL/GenBank/DDBJ whole genome shotgun (WGS) entry which is preliminary data.</text>
</comment>
<dbReference type="SMART" id="SM00267">
    <property type="entry name" value="GGDEF"/>
    <property type="match status" value="1"/>
</dbReference>
<evidence type="ECO:0000256" key="1">
    <source>
        <dbReference type="SAM" id="Phobius"/>
    </source>
</evidence>
<dbReference type="CDD" id="cd01949">
    <property type="entry name" value="GGDEF"/>
    <property type="match status" value="1"/>
</dbReference>
<dbReference type="NCBIfam" id="TIGR00254">
    <property type="entry name" value="GGDEF"/>
    <property type="match status" value="1"/>
</dbReference>
<organism evidence="4 5">
    <name type="scientific">Alkalihalobacillus alcalophilus ATCC 27647 = CGMCC 1.3604</name>
    <dbReference type="NCBI Taxonomy" id="1218173"/>
    <lineage>
        <taxon>Bacteria</taxon>
        <taxon>Bacillati</taxon>
        <taxon>Bacillota</taxon>
        <taxon>Bacilli</taxon>
        <taxon>Bacillales</taxon>
        <taxon>Bacillaceae</taxon>
        <taxon>Alkalihalobacillus</taxon>
    </lineage>
</organism>
<keyword evidence="1" id="KW-0472">Membrane</keyword>
<keyword evidence="4" id="KW-0418">Kinase</keyword>
<reference evidence="4 5" key="1">
    <citation type="submission" date="2014-01" db="EMBL/GenBank/DDBJ databases">
        <title>Draft genome sequencing of Bacillus alcalophilus CGMCC 1.3604.</title>
        <authorList>
            <person name="Yang J."/>
            <person name="Diao L."/>
            <person name="Yang S."/>
        </authorList>
    </citation>
    <scope>NUCLEOTIDE SEQUENCE [LARGE SCALE GENOMIC DNA]</scope>
    <source>
        <strain evidence="4 5">CGMCC 1.3604</strain>
    </source>
</reference>
<name>A0A4S4K2U5_ALKAL</name>
<evidence type="ECO:0000259" key="3">
    <source>
        <dbReference type="PROSITE" id="PS50887"/>
    </source>
</evidence>
<keyword evidence="1" id="KW-0812">Transmembrane</keyword>
<dbReference type="InterPro" id="IPR052155">
    <property type="entry name" value="Biofilm_reg_signaling"/>
</dbReference>
<dbReference type="SUPFAM" id="SSF55073">
    <property type="entry name" value="Nucleotide cyclase"/>
    <property type="match status" value="1"/>
</dbReference>
<dbReference type="GO" id="GO:0016301">
    <property type="term" value="F:kinase activity"/>
    <property type="evidence" value="ECO:0007669"/>
    <property type="project" value="UniProtKB-KW"/>
</dbReference>
<dbReference type="SMART" id="SM00052">
    <property type="entry name" value="EAL"/>
    <property type="match status" value="1"/>
</dbReference>
<dbReference type="Gene3D" id="3.30.70.270">
    <property type="match status" value="1"/>
</dbReference>
<keyword evidence="1" id="KW-1133">Transmembrane helix</keyword>
<dbReference type="AlphaFoldDB" id="A0A4S4K2U5"/>
<dbReference type="Proteomes" id="UP000297014">
    <property type="component" value="Unassembled WGS sequence"/>
</dbReference>
<dbReference type="InterPro" id="IPR000160">
    <property type="entry name" value="GGDEF_dom"/>
</dbReference>
<feature type="transmembrane region" description="Helical" evidence="1">
    <location>
        <begin position="41"/>
        <end position="61"/>
    </location>
</feature>
<feature type="transmembrane region" description="Helical" evidence="1">
    <location>
        <begin position="12"/>
        <end position="35"/>
    </location>
</feature>
<feature type="domain" description="EAL" evidence="2">
    <location>
        <begin position="348"/>
        <end position="602"/>
    </location>
</feature>
<gene>
    <name evidence="4" type="ORF">AJ85_11390</name>
</gene>
<dbReference type="SUPFAM" id="SSF141868">
    <property type="entry name" value="EAL domain-like"/>
    <property type="match status" value="1"/>
</dbReference>
<dbReference type="InterPro" id="IPR043128">
    <property type="entry name" value="Rev_trsase/Diguanyl_cyclase"/>
</dbReference>
<dbReference type="RefSeq" id="WP_003322204.1">
    <property type="nucleotide sequence ID" value="NZ_ALPT02000024.1"/>
</dbReference>
<proteinExistence type="predicted"/>
<accession>A0A4S4K2U5</accession>
<dbReference type="Gene3D" id="3.20.20.450">
    <property type="entry name" value="EAL domain"/>
    <property type="match status" value="1"/>
</dbReference>
<dbReference type="InterPro" id="IPR001633">
    <property type="entry name" value="EAL_dom"/>
</dbReference>
<dbReference type="EMBL" id="JALP01000160">
    <property type="protein sequence ID" value="THG90349.1"/>
    <property type="molecule type" value="Genomic_DNA"/>
</dbReference>
<evidence type="ECO:0000313" key="4">
    <source>
        <dbReference type="EMBL" id="THG90349.1"/>
    </source>
</evidence>
<sequence length="603" mass="69532">MEYFEHIFDNHNIYIVWMSYLFPLDNTLWMSYSIFLEPVQLTVIICAIMVLLLTLSLKFFFVPRAKKQMEYLHGQLLNSFEHGIVITTERGKLVESNTAFRNILKEVGLPAISDLKELGPEFNQIKVKPPFEFNLKSIHEKEKSFEVSKQILENDKKQSYLWLFRDVTVTKKIESEIRYMAFHDNLTKLPNRHFIDKKINEAIRHNRKTACLFLDIERLKFTNDSLGHLAGDQLLIQLSERFKKVVTEGDIVGRIGGDEFVIIVFDERVKEIEQIASECIQQVKVPFVVANQRVRVTLSGGISFFPDDVTSADELIRVADCAMYDAKKAGKNQILVFNSGIEKKVRRRLLMEELLHSALEANEFYLVYQTKIDLNTEKITGTEALLRWKSCEFGNVSPAEFIPIVEEVGLISDLGDWVLKEACLQWVEWNKMKFHPVLMAVNISPIQFTQESFVSEVERIINETGIDPNYLELEITESSSIAYTEATIERFTTLKKMGVKIALDDFGTGYSSFQHLNELPLEMLKIDRSFLQNLLGNKSQEAIVRSMIQLGHNMNLRVLMEGVEEQEQVDWLRGEGCDWVQGFLFSKPEKPDIVTQKLKLSAS</sequence>
<feature type="domain" description="GGDEF" evidence="3">
    <location>
        <begin position="207"/>
        <end position="339"/>
    </location>
</feature>